<comment type="caution">
    <text evidence="3">The sequence shown here is derived from an EMBL/GenBank/DDBJ whole genome shotgun (WGS) entry which is preliminary data.</text>
</comment>
<dbReference type="STRING" id="109264.A0A1F7ZID1"/>
<dbReference type="Gene3D" id="3.30.710.10">
    <property type="entry name" value="Potassium Channel Kv1.1, Chain A"/>
    <property type="match status" value="1"/>
</dbReference>
<reference evidence="3 4" key="1">
    <citation type="journal article" date="2016" name="Genome Biol. Evol.">
        <title>Draft genome sequence of an aflatoxigenic Aspergillus species, A. bombycis.</title>
        <authorList>
            <person name="Moore G.G."/>
            <person name="Mack B.M."/>
            <person name="Beltz S.B."/>
            <person name="Gilbert M.K."/>
        </authorList>
    </citation>
    <scope>NUCLEOTIDE SEQUENCE [LARGE SCALE GENOMIC DNA]</scope>
    <source>
        <strain evidence="4">NRRL 26010</strain>
    </source>
</reference>
<dbReference type="EMBL" id="LYCR01000243">
    <property type="protein sequence ID" value="OGM39214.1"/>
    <property type="molecule type" value="Genomic_DNA"/>
</dbReference>
<proteinExistence type="predicted"/>
<accession>A0A1F7ZID1</accession>
<dbReference type="Pfam" id="PF00651">
    <property type="entry name" value="BTB"/>
    <property type="match status" value="1"/>
</dbReference>
<evidence type="ECO:0000313" key="4">
    <source>
        <dbReference type="Proteomes" id="UP000179179"/>
    </source>
</evidence>
<name>A0A1F7ZID1_9EURO</name>
<evidence type="ECO:0000313" key="3">
    <source>
        <dbReference type="EMBL" id="OGM39214.1"/>
    </source>
</evidence>
<dbReference type="OrthoDB" id="6359816at2759"/>
<gene>
    <name evidence="3" type="ORF">ABOM_012194</name>
</gene>
<dbReference type="InterPro" id="IPR000210">
    <property type="entry name" value="BTB/POZ_dom"/>
</dbReference>
<dbReference type="PROSITE" id="PS50097">
    <property type="entry name" value="BTB"/>
    <property type="match status" value="1"/>
</dbReference>
<dbReference type="GeneID" id="34455584"/>
<dbReference type="CDD" id="cd18186">
    <property type="entry name" value="BTB_POZ_ZBTB_KLHL-like"/>
    <property type="match status" value="1"/>
</dbReference>
<organism evidence="3 4">
    <name type="scientific">Aspergillus bombycis</name>
    <dbReference type="NCBI Taxonomy" id="109264"/>
    <lineage>
        <taxon>Eukaryota</taxon>
        <taxon>Fungi</taxon>
        <taxon>Dikarya</taxon>
        <taxon>Ascomycota</taxon>
        <taxon>Pezizomycotina</taxon>
        <taxon>Eurotiomycetes</taxon>
        <taxon>Eurotiomycetidae</taxon>
        <taxon>Eurotiales</taxon>
        <taxon>Aspergillaceae</taxon>
        <taxon>Aspergillus</taxon>
    </lineage>
</organism>
<sequence>MPKPKNKNGGQIAPPESVAEDNDAGHLQDLVSRLFLNPQYSDLTIVCGDIVFTAHRNIVCLQSKFFQRACDGNFKENKGRIELVDQKAILVEKMLQFLYTGDYTFEEPEPPPTAVLDTSLRTSGRNRDSHVAIIHAQMYAQGEYFLIDRLQVKAKQYFAASFIGNQNSDSFASTIVEVYTSTASFNRGLRDVVVRLVKDNLTTLRGSVFPILDNSLLTRVPEFAQDLCVSLLDQNISRTMRPRSLFD</sequence>
<dbReference type="PANTHER" id="PTHR47843:SF5">
    <property type="entry name" value="BTB_POZ DOMAIN PROTEIN"/>
    <property type="match status" value="1"/>
</dbReference>
<feature type="domain" description="BTB" evidence="2">
    <location>
        <begin position="41"/>
        <end position="107"/>
    </location>
</feature>
<dbReference type="SUPFAM" id="SSF54695">
    <property type="entry name" value="POZ domain"/>
    <property type="match status" value="1"/>
</dbReference>
<evidence type="ECO:0000256" key="1">
    <source>
        <dbReference type="SAM" id="MobiDB-lite"/>
    </source>
</evidence>
<dbReference type="RefSeq" id="XP_022382932.1">
    <property type="nucleotide sequence ID" value="XM_022539322.1"/>
</dbReference>
<feature type="region of interest" description="Disordered" evidence="1">
    <location>
        <begin position="1"/>
        <end position="21"/>
    </location>
</feature>
<protein>
    <recommendedName>
        <fullName evidence="2">BTB domain-containing protein</fullName>
    </recommendedName>
</protein>
<evidence type="ECO:0000259" key="2">
    <source>
        <dbReference type="PROSITE" id="PS50097"/>
    </source>
</evidence>
<dbReference type="InterPro" id="IPR011333">
    <property type="entry name" value="SKP1/BTB/POZ_sf"/>
</dbReference>
<dbReference type="Proteomes" id="UP000179179">
    <property type="component" value="Unassembled WGS sequence"/>
</dbReference>
<keyword evidence="4" id="KW-1185">Reference proteome</keyword>
<dbReference type="PANTHER" id="PTHR47843">
    <property type="entry name" value="BTB DOMAIN-CONTAINING PROTEIN-RELATED"/>
    <property type="match status" value="1"/>
</dbReference>
<dbReference type="AlphaFoldDB" id="A0A1F7ZID1"/>